<dbReference type="Proteomes" id="UP001317742">
    <property type="component" value="Chromosome"/>
</dbReference>
<name>A0ABN6S212_9BACT</name>
<proteinExistence type="predicted"/>
<gene>
    <name evidence="1" type="ORF">SYK_07400</name>
</gene>
<dbReference type="Pfam" id="PF07386">
    <property type="entry name" value="DUF1499"/>
    <property type="match status" value="1"/>
</dbReference>
<evidence type="ECO:0008006" key="3">
    <source>
        <dbReference type="Google" id="ProtNLM"/>
    </source>
</evidence>
<evidence type="ECO:0000313" key="2">
    <source>
        <dbReference type="Proteomes" id="UP001317742"/>
    </source>
</evidence>
<keyword evidence="2" id="KW-1185">Reference proteome</keyword>
<dbReference type="PANTHER" id="PTHR34801">
    <property type="entry name" value="EXPRESSED PROTEIN"/>
    <property type="match status" value="1"/>
</dbReference>
<accession>A0ABN6S212</accession>
<sequence>MGMHEGVFATCGESDDCVSSQANDAKHKIAPIKANGDPEIVMVDLGNAIDSIFGGKVLLVQDNYLRAEFKSTVMRTMDDAEFFYDQHAGVIHVHAISRGDFFDFDGNRDRIEELRQTFEESQ</sequence>
<evidence type="ECO:0000313" key="1">
    <source>
        <dbReference type="EMBL" id="BDQ36380.1"/>
    </source>
</evidence>
<dbReference type="EMBL" id="AP026709">
    <property type="protein sequence ID" value="BDQ36380.1"/>
    <property type="molecule type" value="Genomic_DNA"/>
</dbReference>
<protein>
    <recommendedName>
        <fullName evidence="3">DUF1499 domain-containing protein</fullName>
    </recommendedName>
</protein>
<reference evidence="1 2" key="1">
    <citation type="submission" date="2022-08" db="EMBL/GenBank/DDBJ databases">
        <title>Genome Sequence of the sulphate-reducing bacterium, Pseudodesulfovibrio sp. SYK.</title>
        <authorList>
            <person name="Kondo R."/>
            <person name="Kataoka T."/>
        </authorList>
    </citation>
    <scope>NUCLEOTIDE SEQUENCE [LARGE SCALE GENOMIC DNA]</scope>
    <source>
        <strain evidence="1 2">SYK</strain>
    </source>
</reference>
<dbReference type="PANTHER" id="PTHR34801:SF6">
    <property type="entry name" value="SLL1620 PROTEIN"/>
    <property type="match status" value="1"/>
</dbReference>
<organism evidence="1 2">
    <name type="scientific">Pseudodesulfovibrio nedwellii</name>
    <dbReference type="NCBI Taxonomy" id="2973072"/>
    <lineage>
        <taxon>Bacteria</taxon>
        <taxon>Pseudomonadati</taxon>
        <taxon>Thermodesulfobacteriota</taxon>
        <taxon>Desulfovibrionia</taxon>
        <taxon>Desulfovibrionales</taxon>
        <taxon>Desulfovibrionaceae</taxon>
    </lineage>
</organism>
<dbReference type="InterPro" id="IPR010865">
    <property type="entry name" value="DUF1499"/>
</dbReference>